<dbReference type="GO" id="GO:0005525">
    <property type="term" value="F:GTP binding"/>
    <property type="evidence" value="ECO:0007669"/>
    <property type="project" value="UniProtKB-KW"/>
</dbReference>
<dbReference type="SUPFAM" id="SSF52540">
    <property type="entry name" value="P-loop containing nucleoside triphosphate hydrolases"/>
    <property type="match status" value="1"/>
</dbReference>
<name>A0AAW9Q741_9CYAN</name>
<dbReference type="CDD" id="cd00882">
    <property type="entry name" value="Ras_like_GTPase"/>
    <property type="match status" value="1"/>
</dbReference>
<dbReference type="EMBL" id="JAZBJZ010000077">
    <property type="protein sequence ID" value="MEE3718431.1"/>
    <property type="molecule type" value="Genomic_DNA"/>
</dbReference>
<dbReference type="RefSeq" id="WP_330484863.1">
    <property type="nucleotide sequence ID" value="NZ_JAZBJZ010000077.1"/>
</dbReference>
<feature type="domain" description="G" evidence="3">
    <location>
        <begin position="34"/>
        <end position="143"/>
    </location>
</feature>
<sequence>MSDHADHQLLESFFESSKAKFESEIHESPDILNIVVIGRVSSGKSSLVNALLKKTRKDSLFKVRAESGVTSDVQCLKLNERVRLIDSPGLDDVRVANSNATQRFLKRIDIGVLVVDGSSDARQKKHLDDLKKQCDIVFVVFNKIDEYDKWKPTVLERVIQQWKVDLGVAKIYPTCTFGYDPEVNHDMKLDIRGVEALRNDIEELLQSKWQNLLDSRSFTERRIDAVKIIANAMLRINEEAFMPKRSPYILGTLAIAVTEIHYLLLGQTLSGKEIRKRMALFTSGDLCSASFLWYGSPLAPDFVLDPITGRRALSSSLIMLLTFVELLRRKLEFTTTTVELESRPFRASIKPRIEDTHPADWQEVSFWQNLALSALLSQGLSSSVHKP</sequence>
<dbReference type="PANTHER" id="PTHR42714">
    <property type="entry name" value="TRNA MODIFICATION GTPASE GTPBP3"/>
    <property type="match status" value="1"/>
</dbReference>
<evidence type="ECO:0000256" key="2">
    <source>
        <dbReference type="ARBA" id="ARBA00023134"/>
    </source>
</evidence>
<gene>
    <name evidence="4" type="ORF">V2H45_16950</name>
</gene>
<dbReference type="InterPro" id="IPR006073">
    <property type="entry name" value="GTP-bd"/>
</dbReference>
<keyword evidence="1" id="KW-0547">Nucleotide-binding</keyword>
<dbReference type="PANTHER" id="PTHR42714:SF2">
    <property type="entry name" value="TRNA MODIFICATION GTPASE GTPBP3, MITOCHONDRIAL"/>
    <property type="match status" value="1"/>
</dbReference>
<dbReference type="GO" id="GO:0005737">
    <property type="term" value="C:cytoplasm"/>
    <property type="evidence" value="ECO:0007669"/>
    <property type="project" value="TreeGrafter"/>
</dbReference>
<dbReference type="AlphaFoldDB" id="A0AAW9Q741"/>
<dbReference type="Pfam" id="PF01926">
    <property type="entry name" value="MMR_HSR1"/>
    <property type="match status" value="1"/>
</dbReference>
<dbReference type="GO" id="GO:0030488">
    <property type="term" value="P:tRNA methylation"/>
    <property type="evidence" value="ECO:0007669"/>
    <property type="project" value="TreeGrafter"/>
</dbReference>
<dbReference type="Gene3D" id="3.40.50.300">
    <property type="entry name" value="P-loop containing nucleotide triphosphate hydrolases"/>
    <property type="match status" value="1"/>
</dbReference>
<proteinExistence type="predicted"/>
<dbReference type="GO" id="GO:0002098">
    <property type="term" value="P:tRNA wobble uridine modification"/>
    <property type="evidence" value="ECO:0007669"/>
    <property type="project" value="TreeGrafter"/>
</dbReference>
<evidence type="ECO:0000313" key="4">
    <source>
        <dbReference type="EMBL" id="MEE3718431.1"/>
    </source>
</evidence>
<evidence type="ECO:0000256" key="1">
    <source>
        <dbReference type="ARBA" id="ARBA00022741"/>
    </source>
</evidence>
<keyword evidence="5" id="KW-1185">Reference proteome</keyword>
<dbReference type="Proteomes" id="UP001333818">
    <property type="component" value="Unassembled WGS sequence"/>
</dbReference>
<evidence type="ECO:0000313" key="5">
    <source>
        <dbReference type="Proteomes" id="UP001333818"/>
    </source>
</evidence>
<accession>A0AAW9Q741</accession>
<keyword evidence="2" id="KW-0342">GTP-binding</keyword>
<reference evidence="4" key="1">
    <citation type="submission" date="2024-01" db="EMBL/GenBank/DDBJ databases">
        <title>Bank of Algae and Cyanobacteria of the Azores (BACA) strain genomes.</title>
        <authorList>
            <person name="Luz R."/>
            <person name="Cordeiro R."/>
            <person name="Fonseca A."/>
            <person name="Goncalves V."/>
        </authorList>
    </citation>
    <scope>NUCLEOTIDE SEQUENCE</scope>
    <source>
        <strain evidence="4">BACA0141</strain>
    </source>
</reference>
<comment type="caution">
    <text evidence="4">The sequence shown here is derived from an EMBL/GenBank/DDBJ whole genome shotgun (WGS) entry which is preliminary data.</text>
</comment>
<dbReference type="NCBIfam" id="TIGR00231">
    <property type="entry name" value="small_GTP"/>
    <property type="match status" value="1"/>
</dbReference>
<dbReference type="InterPro" id="IPR005225">
    <property type="entry name" value="Small_GTP-bd"/>
</dbReference>
<organism evidence="4 5">
    <name type="scientific">Tumidithrix elongata BACA0141</name>
    <dbReference type="NCBI Taxonomy" id="2716417"/>
    <lineage>
        <taxon>Bacteria</taxon>
        <taxon>Bacillati</taxon>
        <taxon>Cyanobacteriota</taxon>
        <taxon>Cyanophyceae</taxon>
        <taxon>Pseudanabaenales</taxon>
        <taxon>Pseudanabaenaceae</taxon>
        <taxon>Tumidithrix</taxon>
        <taxon>Tumidithrix elongata</taxon>
    </lineage>
</organism>
<protein>
    <submittedName>
        <fullName evidence="4">GTPase domain-containing protein</fullName>
    </submittedName>
</protein>
<dbReference type="InterPro" id="IPR027417">
    <property type="entry name" value="P-loop_NTPase"/>
</dbReference>
<evidence type="ECO:0000259" key="3">
    <source>
        <dbReference type="Pfam" id="PF01926"/>
    </source>
</evidence>